<dbReference type="SUPFAM" id="SSF56104">
    <property type="entry name" value="SAICAR synthase-like"/>
    <property type="match status" value="1"/>
</dbReference>
<sequence length="721" mass="80564">MPEEVKSNTGIDIQLEVNINKTPKDGSSAENVERLPRSGEDNAPVEEEQAEEGEAAAHSALKPSATIREKIGHRRVMEGGQVTYKKIQSSQITGSIQLGIHQAVGGLASKPERDLLMHDFYAVETIYFPQEGSGNTLRHDYSPFTFKTYAPIAFRYFRDLFGIQPSDYLVSLADRPLKELTNPGASGSMFFLTEDDEFIIKTVQHKEGEFLQKLLPGYYMNLVQNPRTLLPKFFGLYCYQCTSKNIRLLVMNNLLPSDIQMHEKYDLKGSTYKRKASKEERSKKSPTFKDLDFMEIHPEGILLESETYDALMKTMNRDCRVLESFKIMDYSLLVGVHNVSKARNEPVIEEVERDDQIDVEDSSRPPLARSKSINRQRLIANSTALESIQVNQEEEENDFPSGAIPAWNESGDRLALYLGIIDILQSYRFKKKLEHAFKSLITDGDTVSVHRPNYYSKRFLDFMKSRVFKKINTPLRHSPSKKKTLNRNQRLSETLNSVSDPSQPGPSRDVTDSKSQREPPSVSVPTSTASPVNTVNLPAVLKDRVPSMRIGKAPPPPVPPRSPKRSVESSTTAPESFKTTRFLHIDGIPSSSSTPPPGFEEALDSKESPVTTTDAVIYNSYHRRIAMNSVAGSPGSSVNSDGPRVRGLSDIQERWAGKSSSVGSDFPHFISPTPTWTEGTPSYTESSSSEISALSTSVRSGQRFQHVIVSKDSQSIELTKL</sequence>
<feature type="compositionally biased region" description="Low complexity" evidence="2">
    <location>
        <begin position="677"/>
        <end position="688"/>
    </location>
</feature>
<dbReference type="Gene3D" id="3.30.810.10">
    <property type="entry name" value="2-Layer Sandwich"/>
    <property type="match status" value="1"/>
</dbReference>
<accession>A0AA88KSA3</accession>
<feature type="compositionally biased region" description="Basic and acidic residues" evidence="2">
    <location>
        <begin position="31"/>
        <end position="40"/>
    </location>
</feature>
<feature type="region of interest" description="Disordered" evidence="2">
    <location>
        <begin position="1"/>
        <end position="72"/>
    </location>
</feature>
<feature type="domain" description="PIPK" evidence="3">
    <location>
        <begin position="88"/>
        <end position="467"/>
    </location>
</feature>
<reference evidence="4" key="1">
    <citation type="submission" date="2023-07" db="EMBL/GenBank/DDBJ databases">
        <title>Chromosome-level genome assembly of Artemia franciscana.</title>
        <authorList>
            <person name="Jo E."/>
        </authorList>
    </citation>
    <scope>NUCLEOTIDE SEQUENCE</scope>
    <source>
        <tissue evidence="4">Whole body</tissue>
    </source>
</reference>
<keyword evidence="1" id="KW-0808">Transferase</keyword>
<dbReference type="Gene3D" id="3.30.800.10">
    <property type="entry name" value="Phosphatidylinositol Phosphate Kinase II Beta"/>
    <property type="match status" value="1"/>
</dbReference>
<feature type="region of interest" description="Disordered" evidence="2">
    <location>
        <begin position="473"/>
        <end position="608"/>
    </location>
</feature>
<dbReference type="GO" id="GO:0005524">
    <property type="term" value="F:ATP binding"/>
    <property type="evidence" value="ECO:0007669"/>
    <property type="project" value="UniProtKB-UniRule"/>
</dbReference>
<evidence type="ECO:0000259" key="3">
    <source>
        <dbReference type="PROSITE" id="PS51455"/>
    </source>
</evidence>
<keyword evidence="1" id="KW-0067">ATP-binding</keyword>
<dbReference type="PANTHER" id="PTHR23086">
    <property type="entry name" value="PHOSPHATIDYLINOSITOL-4-PHOSPHATE 5-KINASE"/>
    <property type="match status" value="1"/>
</dbReference>
<organism evidence="4 5">
    <name type="scientific">Artemia franciscana</name>
    <name type="common">Brine shrimp</name>
    <name type="synonym">Artemia sanfranciscana</name>
    <dbReference type="NCBI Taxonomy" id="6661"/>
    <lineage>
        <taxon>Eukaryota</taxon>
        <taxon>Metazoa</taxon>
        <taxon>Ecdysozoa</taxon>
        <taxon>Arthropoda</taxon>
        <taxon>Crustacea</taxon>
        <taxon>Branchiopoda</taxon>
        <taxon>Anostraca</taxon>
        <taxon>Artemiidae</taxon>
        <taxon>Artemia</taxon>
    </lineage>
</organism>
<comment type="caution">
    <text evidence="4">The sequence shown here is derived from an EMBL/GenBank/DDBJ whole genome shotgun (WGS) entry which is preliminary data.</text>
</comment>
<feature type="compositionally biased region" description="Polar residues" evidence="2">
    <location>
        <begin position="486"/>
        <end position="502"/>
    </location>
</feature>
<keyword evidence="1" id="KW-0547">Nucleotide-binding</keyword>
<evidence type="ECO:0000313" key="4">
    <source>
        <dbReference type="EMBL" id="KAK2704338.1"/>
    </source>
</evidence>
<gene>
    <name evidence="4" type="ORF">QYM36_016656</name>
</gene>
<dbReference type="AlphaFoldDB" id="A0AA88KSA3"/>
<feature type="compositionally biased region" description="Polar residues" evidence="2">
    <location>
        <begin position="7"/>
        <end position="21"/>
    </location>
</feature>
<dbReference type="PROSITE" id="PS51455">
    <property type="entry name" value="PIPK"/>
    <property type="match status" value="1"/>
</dbReference>
<dbReference type="GO" id="GO:0016308">
    <property type="term" value="F:1-phosphatidylinositol-4-phosphate 5-kinase activity"/>
    <property type="evidence" value="ECO:0007669"/>
    <property type="project" value="TreeGrafter"/>
</dbReference>
<dbReference type="Proteomes" id="UP001187531">
    <property type="component" value="Unassembled WGS sequence"/>
</dbReference>
<dbReference type="InterPro" id="IPR027484">
    <property type="entry name" value="PInositol-4-P-5-kinase_N"/>
</dbReference>
<feature type="region of interest" description="Disordered" evidence="2">
    <location>
        <begin position="657"/>
        <end position="688"/>
    </location>
</feature>
<dbReference type="InterPro" id="IPR002498">
    <property type="entry name" value="PInositol-4-P-4/5-kinase_core"/>
</dbReference>
<evidence type="ECO:0000256" key="1">
    <source>
        <dbReference type="PROSITE-ProRule" id="PRU00781"/>
    </source>
</evidence>
<keyword evidence="5" id="KW-1185">Reference proteome</keyword>
<name>A0AA88KSA3_ARTSF</name>
<dbReference type="EMBL" id="JAVRJZ010000021">
    <property type="protein sequence ID" value="KAK2704338.1"/>
    <property type="molecule type" value="Genomic_DNA"/>
</dbReference>
<dbReference type="InterPro" id="IPR027483">
    <property type="entry name" value="PInositol-4-P-4/5-kinase_C_sf"/>
</dbReference>
<proteinExistence type="predicted"/>
<dbReference type="SMART" id="SM00330">
    <property type="entry name" value="PIPKc"/>
    <property type="match status" value="1"/>
</dbReference>
<dbReference type="GO" id="GO:0046854">
    <property type="term" value="P:phosphatidylinositol phosphate biosynthetic process"/>
    <property type="evidence" value="ECO:0007669"/>
    <property type="project" value="TreeGrafter"/>
</dbReference>
<dbReference type="EMBL" id="JAVRJZ010000021">
    <property type="protein sequence ID" value="KAK2704335.1"/>
    <property type="molecule type" value="Genomic_DNA"/>
</dbReference>
<dbReference type="InterPro" id="IPR023610">
    <property type="entry name" value="PInositol-4/5-P-5/4-kinase"/>
</dbReference>
<keyword evidence="1" id="KW-0418">Kinase</keyword>
<feature type="compositionally biased region" description="Acidic residues" evidence="2">
    <location>
        <begin position="43"/>
        <end position="54"/>
    </location>
</feature>
<dbReference type="GO" id="GO:0005886">
    <property type="term" value="C:plasma membrane"/>
    <property type="evidence" value="ECO:0007669"/>
    <property type="project" value="TreeGrafter"/>
</dbReference>
<dbReference type="PANTHER" id="PTHR23086:SF101">
    <property type="entry name" value="LP03320P-RELATED"/>
    <property type="match status" value="1"/>
</dbReference>
<evidence type="ECO:0000313" key="5">
    <source>
        <dbReference type="Proteomes" id="UP001187531"/>
    </source>
</evidence>
<protein>
    <recommendedName>
        <fullName evidence="3">PIPK domain-containing protein</fullName>
    </recommendedName>
</protein>
<dbReference type="CDD" id="cd17301">
    <property type="entry name" value="PIPKc_PIP5KI"/>
    <property type="match status" value="1"/>
</dbReference>
<evidence type="ECO:0000256" key="2">
    <source>
        <dbReference type="SAM" id="MobiDB-lite"/>
    </source>
</evidence>
<feature type="compositionally biased region" description="Low complexity" evidence="2">
    <location>
        <begin position="519"/>
        <end position="535"/>
    </location>
</feature>
<dbReference type="Pfam" id="PF01504">
    <property type="entry name" value="PIP5K"/>
    <property type="match status" value="1"/>
</dbReference>